<gene>
    <name evidence="2" type="ORF">ABVK49_29550</name>
</gene>
<dbReference type="AlphaFoldDB" id="A0AAU8DGM8"/>
<sequence>MREGSAAPLAPSVPLTPVELRRAIAGANKAFDRIGSSLANDADKEDLAGAREEINNLLNERLEEVRITQSQQQAARPAEEHRPPESAREAQTPRPTHEPERSRGTDKSTGRDAGRGIRDDYER</sequence>
<accession>A0AAU8DGM8</accession>
<feature type="compositionally biased region" description="Basic and acidic residues" evidence="1">
    <location>
        <begin position="77"/>
        <end position="88"/>
    </location>
</feature>
<proteinExistence type="predicted"/>
<feature type="compositionally biased region" description="Basic and acidic residues" evidence="1">
    <location>
        <begin position="95"/>
        <end position="123"/>
    </location>
</feature>
<organism evidence="2">
    <name type="scientific">Mesorhizobium sp. WSM2239</name>
    <dbReference type="NCBI Taxonomy" id="3228852"/>
    <lineage>
        <taxon>Bacteria</taxon>
        <taxon>Pseudomonadati</taxon>
        <taxon>Pseudomonadota</taxon>
        <taxon>Alphaproteobacteria</taxon>
        <taxon>Hyphomicrobiales</taxon>
        <taxon>Phyllobacteriaceae</taxon>
        <taxon>Mesorhizobium</taxon>
    </lineage>
</organism>
<protein>
    <submittedName>
        <fullName evidence="2">Uncharacterized protein</fullName>
    </submittedName>
</protein>
<name>A0AAU8DGM8_9HYPH</name>
<reference evidence="2" key="1">
    <citation type="submission" date="2024-06" db="EMBL/GenBank/DDBJ databases">
        <title>Mesorhizobium karijinii sp. nov., a symbiont of the iconic Swainsona formosa from arid Australia.</title>
        <authorList>
            <person name="Hill Y.J."/>
            <person name="Watkin E.L.J."/>
            <person name="O'Hara G.W."/>
            <person name="Terpolilli J."/>
            <person name="Tye M.L."/>
            <person name="Kohlmeier M.G."/>
        </authorList>
    </citation>
    <scope>NUCLEOTIDE SEQUENCE</scope>
    <source>
        <strain evidence="2">WSM2239</strain>
        <plasmid evidence="2">pMk2239B</plasmid>
    </source>
</reference>
<keyword evidence="2" id="KW-0614">Plasmid</keyword>
<geneLocation type="plasmid" evidence="2">
    <name>pMk2239B</name>
</geneLocation>
<dbReference type="EMBL" id="CP159251">
    <property type="protein sequence ID" value="XCG58326.1"/>
    <property type="molecule type" value="Genomic_DNA"/>
</dbReference>
<evidence type="ECO:0000313" key="2">
    <source>
        <dbReference type="EMBL" id="XCG58326.1"/>
    </source>
</evidence>
<feature type="region of interest" description="Disordered" evidence="1">
    <location>
        <begin position="65"/>
        <end position="123"/>
    </location>
</feature>
<evidence type="ECO:0000256" key="1">
    <source>
        <dbReference type="SAM" id="MobiDB-lite"/>
    </source>
</evidence>
<dbReference type="RefSeq" id="WP_353646292.1">
    <property type="nucleotide sequence ID" value="NZ_CP159251.1"/>
</dbReference>